<proteinExistence type="predicted"/>
<name>A0A1D6P7G5_MAIZE</name>
<feature type="transmembrane region" description="Helical" evidence="2">
    <location>
        <begin position="49"/>
        <end position="71"/>
    </location>
</feature>
<dbReference type="PANTHER" id="PTHR46635:SF2">
    <property type="entry name" value="GLYCOSYL TRANSFERASE FAMILY 1 DOMAIN-CONTAINING PROTEIN"/>
    <property type="match status" value="1"/>
</dbReference>
<keyword evidence="2" id="KW-0472">Membrane</keyword>
<evidence type="ECO:0000256" key="2">
    <source>
        <dbReference type="SAM" id="Phobius"/>
    </source>
</evidence>
<dbReference type="SMR" id="A0A1D6P7G5"/>
<dbReference type="ExpressionAtlas" id="A0A1D6P7G5">
    <property type="expression patterns" value="baseline and differential"/>
</dbReference>
<keyword evidence="2" id="KW-1133">Transmembrane helix</keyword>
<accession>A0A1D6P7G5</accession>
<gene>
    <name evidence="3" type="ORF">ZEAMMB73_Zm00001d047162</name>
</gene>
<dbReference type="IntAct" id="A0A1D6P7G5">
    <property type="interactions" value="1"/>
</dbReference>
<dbReference type="STRING" id="4577.A0A1D6P7G5"/>
<keyword evidence="3" id="KW-0808">Transferase</keyword>
<dbReference type="Pfam" id="PF13692">
    <property type="entry name" value="Glyco_trans_1_4"/>
    <property type="match status" value="1"/>
</dbReference>
<dbReference type="FunCoup" id="A0A1D6P7G5">
    <property type="interactions" value="1959"/>
</dbReference>
<organism evidence="3">
    <name type="scientific">Zea mays</name>
    <name type="common">Maize</name>
    <dbReference type="NCBI Taxonomy" id="4577"/>
    <lineage>
        <taxon>Eukaryota</taxon>
        <taxon>Viridiplantae</taxon>
        <taxon>Streptophyta</taxon>
        <taxon>Embryophyta</taxon>
        <taxon>Tracheophyta</taxon>
        <taxon>Spermatophyta</taxon>
        <taxon>Magnoliopsida</taxon>
        <taxon>Liliopsida</taxon>
        <taxon>Poales</taxon>
        <taxon>Poaceae</taxon>
        <taxon>PACMAD clade</taxon>
        <taxon>Panicoideae</taxon>
        <taxon>Andropogonodae</taxon>
        <taxon>Andropogoneae</taxon>
        <taxon>Tripsacinae</taxon>
        <taxon>Zea</taxon>
    </lineage>
</organism>
<dbReference type="EMBL" id="CM000785">
    <property type="protein sequence ID" value="AQL05775.1"/>
    <property type="molecule type" value="Genomic_DNA"/>
</dbReference>
<evidence type="ECO:0000256" key="1">
    <source>
        <dbReference type="SAM" id="MobiDB-lite"/>
    </source>
</evidence>
<feature type="region of interest" description="Disordered" evidence="1">
    <location>
        <begin position="1"/>
        <end position="41"/>
    </location>
</feature>
<dbReference type="AlphaFoldDB" id="A0A1D6P7G5"/>
<evidence type="ECO:0000313" key="3">
    <source>
        <dbReference type="EMBL" id="AQL05775.1"/>
    </source>
</evidence>
<dbReference type="PANTHER" id="PTHR46635">
    <property type="entry name" value="GLYCOSYL TRANSFERASE FAMILY 1 PROTEIN"/>
    <property type="match status" value="1"/>
</dbReference>
<reference evidence="3" key="1">
    <citation type="submission" date="2015-12" db="EMBL/GenBank/DDBJ databases">
        <title>Update maize B73 reference genome by single molecule sequencing technologies.</title>
        <authorList>
            <consortium name="Maize Genome Sequencing Project"/>
            <person name="Ware D."/>
        </authorList>
    </citation>
    <scope>NUCLEOTIDE SEQUENCE</scope>
    <source>
        <tissue evidence="3">Seedling</tissue>
    </source>
</reference>
<dbReference type="InParanoid" id="A0A1D6P7G5"/>
<feature type="compositionally biased region" description="Low complexity" evidence="1">
    <location>
        <begin position="15"/>
        <end position="35"/>
    </location>
</feature>
<dbReference type="Gene3D" id="3.40.50.2000">
    <property type="entry name" value="Glycogen Phosphorylase B"/>
    <property type="match status" value="1"/>
</dbReference>
<keyword evidence="2" id="KW-0812">Transmembrane</keyword>
<sequence>MWRRGAHADAAHHLPTAGPGASSSSTAAASAGAAAARRRRRPGLPCRPSHLFFALLVALFTASLLVVWQLLPIGDGDAAEGDGEAPPRLQGGEAGPMRFSSSSLALRAFDGESRLEAARSGRRLWASLAPVRVALAVGNMNIDAQSLMLATVAKSLVSLGYEVEVLAFTDGKARDIWENICLVNVVNTGALKSVDWSQYNAVLVSSLEGKGVVSILMQEPFRLLPVIWLIHEDTLGQYLRSYAKLHDSIQNVIEDWRTHFNACAYVVFPDSYHPLLYSPLDSGNFLVISGSPVDIWSAKRFGSSHSDETTRKQHGIEKDDVVILVVGSYLFFDDLPWDYVTVMRASATQILDIAKTKNLRVQFVFFCGNGSDAYNSAFQELTSHMGLPDVSIKRFSVTHDIRNLLMFVDVVLYGSLRQEPVFPPLLLLSMSSEIPVVAPNLTVITKYVSDGVHGFLFDSADPSTISSAFIQILGEKKLLDTAYSVALEGKLLSKNMLAHDCIKAHVKLLESVIHFPSYAKLPSSVSKVQERTWLWDPFELKAALENSLLEDESHASTKAVDILREFSQSNQTTYADTNDTSSYDYPRLSDWYDLGEIEIFEDIERREMEEASFTPFFGKTSLILSNDIFFF</sequence>
<dbReference type="GO" id="GO:0016740">
    <property type="term" value="F:transferase activity"/>
    <property type="evidence" value="ECO:0007669"/>
    <property type="project" value="UniProtKB-KW"/>
</dbReference>
<protein>
    <submittedName>
        <fullName evidence="3">UDP-Glycosyltransferase superfamily protein</fullName>
    </submittedName>
</protein>
<feature type="compositionally biased region" description="Basic and acidic residues" evidence="1">
    <location>
        <begin position="1"/>
        <end position="12"/>
    </location>
</feature>
<dbReference type="SUPFAM" id="SSF53756">
    <property type="entry name" value="UDP-Glycosyltransferase/glycogen phosphorylase"/>
    <property type="match status" value="1"/>
</dbReference>